<proteinExistence type="predicted"/>
<reference evidence="2" key="1">
    <citation type="submission" date="2011-01" db="EMBL/GenBank/DDBJ databases">
        <title>Complete sequence of chromosome of Acidobacterium sp. MP5ACTX9.</title>
        <authorList>
            <consortium name="US DOE Joint Genome Institute"/>
            <person name="Lucas S."/>
            <person name="Copeland A."/>
            <person name="Lapidus A."/>
            <person name="Cheng J.-F."/>
            <person name="Goodwin L."/>
            <person name="Pitluck S."/>
            <person name="Teshima H."/>
            <person name="Detter J.C."/>
            <person name="Han C."/>
            <person name="Tapia R."/>
            <person name="Land M."/>
            <person name="Hauser L."/>
            <person name="Kyrpides N."/>
            <person name="Ivanova N."/>
            <person name="Ovchinnikova G."/>
            <person name="Pagani I."/>
            <person name="Rawat S.R."/>
            <person name="Mannisto M."/>
            <person name="Haggblom M.M."/>
            <person name="Woyke T."/>
        </authorList>
    </citation>
    <scope>NUCLEOTIDE SEQUENCE [LARGE SCALE GENOMIC DNA]</scope>
    <source>
        <strain evidence="2">MP5ACTX9</strain>
    </source>
</reference>
<dbReference type="PaxDb" id="1198114-AciX9_1975"/>
<evidence type="ECO:0000313" key="2">
    <source>
        <dbReference type="Proteomes" id="UP000000343"/>
    </source>
</evidence>
<keyword evidence="2" id="KW-1185">Reference proteome</keyword>
<sequence length="184" mass="20006">MPRNLDPTFSASLSAPLFGPVFLVMLTFKSQTTYVWSGAGTLIWNGNTYLGVGSLGKVDSIKEGIEVHADGTSLTLSGIDKVYLGEALTDIQIGAPATIHFGNYLNGALIGAPFLIFRGCVDKPTIHTGTDTVSISLALENRMVDLQRASNRRYTATDQRAHYSDDTAFNWVEKMNDISLRWGS</sequence>
<dbReference type="KEGG" id="acm:AciX9_1975"/>
<gene>
    <name evidence="1" type="ordered locus">AciX9_1975</name>
</gene>
<dbReference type="Proteomes" id="UP000000343">
    <property type="component" value="Chromosome"/>
</dbReference>
<dbReference type="SUPFAM" id="SSF69279">
    <property type="entry name" value="Phage tail proteins"/>
    <property type="match status" value="1"/>
</dbReference>
<organism evidence="2">
    <name type="scientific">Granulicella tundricola (strain ATCC BAA-1859 / DSM 23138 / MP5ACTX9)</name>
    <dbReference type="NCBI Taxonomy" id="1198114"/>
    <lineage>
        <taxon>Bacteria</taxon>
        <taxon>Pseudomonadati</taxon>
        <taxon>Acidobacteriota</taxon>
        <taxon>Terriglobia</taxon>
        <taxon>Terriglobales</taxon>
        <taxon>Acidobacteriaceae</taxon>
        <taxon>Granulicella</taxon>
    </lineage>
</organism>
<dbReference type="EMBL" id="CP002480">
    <property type="protein sequence ID" value="ADW69021.1"/>
    <property type="molecule type" value="Genomic_DNA"/>
</dbReference>
<dbReference type="STRING" id="1198114.AciX9_1975"/>
<name>E8X0S0_GRATM</name>
<dbReference type="AlphaFoldDB" id="E8X0S0"/>
<evidence type="ECO:0000313" key="1">
    <source>
        <dbReference type="EMBL" id="ADW69021.1"/>
    </source>
</evidence>
<accession>E8X0S0</accession>
<protein>
    <submittedName>
        <fullName evidence="1">Uncharacterized protein</fullName>
    </submittedName>
</protein>
<dbReference type="eggNOG" id="ENOG502ZBRH">
    <property type="taxonomic scope" value="Bacteria"/>
</dbReference>
<dbReference type="RefSeq" id="WP_013580340.1">
    <property type="nucleotide sequence ID" value="NC_015064.1"/>
</dbReference>
<dbReference type="HOGENOM" id="CLU_112314_0_0_0"/>
<dbReference type="OrthoDB" id="119457at2"/>